<dbReference type="GO" id="GO:0006405">
    <property type="term" value="P:RNA export from nucleus"/>
    <property type="evidence" value="ECO:0007669"/>
    <property type="project" value="InterPro"/>
</dbReference>
<evidence type="ECO:0000313" key="3">
    <source>
        <dbReference type="Proteomes" id="UP000824469"/>
    </source>
</evidence>
<feature type="region of interest" description="Disordered" evidence="1">
    <location>
        <begin position="105"/>
        <end position="125"/>
    </location>
</feature>
<reference evidence="2 3" key="1">
    <citation type="journal article" date="2021" name="Nat. Plants">
        <title>The Taxus genome provides insights into paclitaxel biosynthesis.</title>
        <authorList>
            <person name="Xiong X."/>
            <person name="Gou J."/>
            <person name="Liao Q."/>
            <person name="Li Y."/>
            <person name="Zhou Q."/>
            <person name="Bi G."/>
            <person name="Li C."/>
            <person name="Du R."/>
            <person name="Wang X."/>
            <person name="Sun T."/>
            <person name="Guo L."/>
            <person name="Liang H."/>
            <person name="Lu P."/>
            <person name="Wu Y."/>
            <person name="Zhang Z."/>
            <person name="Ro D.K."/>
            <person name="Shang Y."/>
            <person name="Huang S."/>
            <person name="Yan J."/>
        </authorList>
    </citation>
    <scope>NUCLEOTIDE SEQUENCE [LARGE SCALE GENOMIC DNA]</scope>
    <source>
        <strain evidence="2">Ta-2019</strain>
    </source>
</reference>
<proteinExistence type="predicted"/>
<feature type="compositionally biased region" description="Low complexity" evidence="1">
    <location>
        <begin position="679"/>
        <end position="697"/>
    </location>
</feature>
<organism evidence="2 3">
    <name type="scientific">Taxus chinensis</name>
    <name type="common">Chinese yew</name>
    <name type="synonym">Taxus wallichiana var. chinensis</name>
    <dbReference type="NCBI Taxonomy" id="29808"/>
    <lineage>
        <taxon>Eukaryota</taxon>
        <taxon>Viridiplantae</taxon>
        <taxon>Streptophyta</taxon>
        <taxon>Embryophyta</taxon>
        <taxon>Tracheophyta</taxon>
        <taxon>Spermatophyta</taxon>
        <taxon>Pinopsida</taxon>
        <taxon>Pinidae</taxon>
        <taxon>Conifers II</taxon>
        <taxon>Cupressales</taxon>
        <taxon>Taxaceae</taxon>
        <taxon>Taxus</taxon>
    </lineage>
</organism>
<evidence type="ECO:0008006" key="4">
    <source>
        <dbReference type="Google" id="ProtNLM"/>
    </source>
</evidence>
<feature type="region of interest" description="Disordered" evidence="1">
    <location>
        <begin position="679"/>
        <end position="727"/>
    </location>
</feature>
<protein>
    <recommendedName>
        <fullName evidence="4">Nuclear pore complex protein</fullName>
    </recommendedName>
</protein>
<feature type="region of interest" description="Disordered" evidence="1">
    <location>
        <begin position="172"/>
        <end position="194"/>
    </location>
</feature>
<dbReference type="GO" id="GO:0017056">
    <property type="term" value="F:structural constituent of nuclear pore"/>
    <property type="evidence" value="ECO:0007669"/>
    <property type="project" value="InterPro"/>
</dbReference>
<feature type="compositionally biased region" description="Polar residues" evidence="1">
    <location>
        <begin position="172"/>
        <end position="189"/>
    </location>
</feature>
<feature type="region of interest" description="Disordered" evidence="1">
    <location>
        <begin position="825"/>
        <end position="846"/>
    </location>
</feature>
<feature type="region of interest" description="Disordered" evidence="1">
    <location>
        <begin position="308"/>
        <end position="336"/>
    </location>
</feature>
<sequence>MLHLAFFDKQAWANVGTAKTTVKRASQAPRSRPTRSRTPLELTRSTISELRTSSGMFGPEDSLSPMYQFRVTEGKVGSHSESVMSSKPITTKSSLEYTTQASFGFSSAKTSSGSTHEGSESGIDNRTKVLQQHELVSTQIKSVSINSGKEVPESNNSASACVASAVKLAESSQPSTLLQVPNPSALSKSTTEDKWPLNAEASDYASEDTSISPSLMRSGKPFIFSMHTVSGNVSQSANALSGISLSSAEAKSYLSSGPAINSVLPKGSSLSGSKPRKTIVSDAAPEPKLFSFSMSSLATSSAKNVTMSSSHDVRTLTSQDPSFGSKPQSAMSSGSAIQSKSFPSSFLSLSAGGGKSVTAQSSNSLASSAATASPINQIIAQDSGLGGGLAGSDLLGLTKTSQLDISSLGTSSSIQISSFSSAATAVSSVAQTSAFPVSPFASPSSQSKPLFAGLGTSSSSQISSSSSAATVVSPMAQTSTSSVSLFASSSQQTKPLFSGFINIPSVASAPAYSLSPATVSSFGQFSGPISGSSGFGSQTNAVSNSPTLFGFSNSSSTELTPQQSQAASSFGQNVTILSPEQMTISSLTSSTLGQSLISGSSSAMTSVVTNEEDMEEEATAQTADVNIGSFSGFGLGSATSTVPKSNPFGGPLITGQPNPAFSLSVPSGELFKPASFSIPAAQSSPQSSQNLFGSSFGSGSGINPTPTIGSSFGQPAQPGPGQQALGSALGAFGQSRQIGLGSDLGAGFGSSSHLPGSGFKGAASGGGFAGAAGGGGFAGAAGGGGFAGAAGGGGFVAAANAGTGGFSGGGFQSFGGNQGSSGFSSFGGGSSGLTNAPQSLFTQMRK</sequence>
<accession>A0AA38G482</accession>
<dbReference type="PANTHER" id="PTHR34418:SF3">
    <property type="entry name" value="NUCLEAR PORE COMPLEX PROTEIN NUP214"/>
    <property type="match status" value="1"/>
</dbReference>
<dbReference type="InterPro" id="IPR044694">
    <property type="entry name" value="NUP214"/>
</dbReference>
<dbReference type="AlphaFoldDB" id="A0AA38G482"/>
<evidence type="ECO:0000313" key="2">
    <source>
        <dbReference type="EMBL" id="KAH9316211.1"/>
    </source>
</evidence>
<feature type="compositionally biased region" description="Polar residues" evidence="1">
    <location>
        <begin position="833"/>
        <end position="846"/>
    </location>
</feature>
<gene>
    <name evidence="2" type="ORF">KI387_024838</name>
</gene>
<keyword evidence="3" id="KW-1185">Reference proteome</keyword>
<name>A0AA38G482_TAXCH</name>
<feature type="region of interest" description="Disordered" evidence="1">
    <location>
        <begin position="22"/>
        <end position="41"/>
    </location>
</feature>
<feature type="compositionally biased region" description="Low complexity" evidence="1">
    <location>
        <begin position="24"/>
        <end position="39"/>
    </location>
</feature>
<dbReference type="PANTHER" id="PTHR34418">
    <property type="entry name" value="NUCLEAR PORE COMPLEX PROTEIN NUP214 ISOFORM X1"/>
    <property type="match status" value="1"/>
</dbReference>
<evidence type="ECO:0000256" key="1">
    <source>
        <dbReference type="SAM" id="MobiDB-lite"/>
    </source>
</evidence>
<dbReference type="Proteomes" id="UP000824469">
    <property type="component" value="Unassembled WGS sequence"/>
</dbReference>
<dbReference type="OMA" id="IATPCSK"/>
<feature type="compositionally biased region" description="Low complexity" evidence="1">
    <location>
        <begin position="709"/>
        <end position="727"/>
    </location>
</feature>
<dbReference type="EMBL" id="JAHRHJ020000005">
    <property type="protein sequence ID" value="KAH9316211.1"/>
    <property type="molecule type" value="Genomic_DNA"/>
</dbReference>
<comment type="caution">
    <text evidence="2">The sequence shown here is derived from an EMBL/GenBank/DDBJ whole genome shotgun (WGS) entry which is preliminary data.</text>
</comment>